<keyword evidence="2" id="KW-1277">Toxin-antitoxin system</keyword>
<keyword evidence="5" id="KW-0378">Hydrolase</keyword>
<dbReference type="PANTHER" id="PTHR33653:SF1">
    <property type="entry name" value="RIBONUCLEASE VAPC2"/>
    <property type="match status" value="1"/>
</dbReference>
<comment type="similarity">
    <text evidence="7">Belongs to the PINc/VapC protein family.</text>
</comment>
<gene>
    <name evidence="9" type="ORF">A3J54_01905</name>
</gene>
<evidence type="ECO:0000256" key="6">
    <source>
        <dbReference type="ARBA" id="ARBA00022842"/>
    </source>
</evidence>
<dbReference type="SUPFAM" id="SSF88723">
    <property type="entry name" value="PIN domain-like"/>
    <property type="match status" value="1"/>
</dbReference>
<dbReference type="PANTHER" id="PTHR33653">
    <property type="entry name" value="RIBONUCLEASE VAPC2"/>
    <property type="match status" value="1"/>
</dbReference>
<dbReference type="GO" id="GO:0004518">
    <property type="term" value="F:nuclease activity"/>
    <property type="evidence" value="ECO:0007669"/>
    <property type="project" value="UniProtKB-KW"/>
</dbReference>
<dbReference type="InterPro" id="IPR029060">
    <property type="entry name" value="PIN-like_dom_sf"/>
</dbReference>
<keyword evidence="4" id="KW-0479">Metal-binding</keyword>
<evidence type="ECO:0000256" key="3">
    <source>
        <dbReference type="ARBA" id="ARBA00022722"/>
    </source>
</evidence>
<dbReference type="STRING" id="1802117.A3J54_01905"/>
<dbReference type="InterPro" id="IPR002716">
    <property type="entry name" value="PIN_dom"/>
</dbReference>
<evidence type="ECO:0000313" key="10">
    <source>
        <dbReference type="Proteomes" id="UP000176576"/>
    </source>
</evidence>
<keyword evidence="6" id="KW-0460">Magnesium</keyword>
<evidence type="ECO:0000259" key="8">
    <source>
        <dbReference type="Pfam" id="PF01850"/>
    </source>
</evidence>
<comment type="cofactor">
    <cofactor evidence="1">
        <name>Mg(2+)</name>
        <dbReference type="ChEBI" id="CHEBI:18420"/>
    </cofactor>
</comment>
<dbReference type="Proteomes" id="UP000176576">
    <property type="component" value="Unassembled WGS sequence"/>
</dbReference>
<sequence length="123" mass="13919">MYTLDTNTIIYYVKGDERVVAVVEDMVSSDYPIYVSVLTEAELFSYSHLTDIETEHIDSLLRTVSIIPLDSRLARLAGMVRRMYKTKLADSIIASTALVTGSTLLTRNINDFKKIINLSLKRI</sequence>
<reference evidence="9 10" key="1">
    <citation type="journal article" date="2016" name="Nat. Commun.">
        <title>Thousands of microbial genomes shed light on interconnected biogeochemical processes in an aquifer system.</title>
        <authorList>
            <person name="Anantharaman K."/>
            <person name="Brown C.T."/>
            <person name="Hug L.A."/>
            <person name="Sharon I."/>
            <person name="Castelle C.J."/>
            <person name="Probst A.J."/>
            <person name="Thomas B.C."/>
            <person name="Singh A."/>
            <person name="Wilkins M.J."/>
            <person name="Karaoz U."/>
            <person name="Brodie E.L."/>
            <person name="Williams K.H."/>
            <person name="Hubbard S.S."/>
            <person name="Banfield J.F."/>
        </authorList>
    </citation>
    <scope>NUCLEOTIDE SEQUENCE [LARGE SCALE GENOMIC DNA]</scope>
</reference>
<evidence type="ECO:0000256" key="4">
    <source>
        <dbReference type="ARBA" id="ARBA00022723"/>
    </source>
</evidence>
<dbReference type="InterPro" id="IPR050556">
    <property type="entry name" value="Type_II_TA_system_RNase"/>
</dbReference>
<protein>
    <recommendedName>
        <fullName evidence="8">PIN domain-containing protein</fullName>
    </recommendedName>
</protein>
<name>A0A1G2G9M5_9BACT</name>
<evidence type="ECO:0000256" key="7">
    <source>
        <dbReference type="ARBA" id="ARBA00038093"/>
    </source>
</evidence>
<dbReference type="AlphaFoldDB" id="A0A1G2G9M5"/>
<evidence type="ECO:0000313" key="9">
    <source>
        <dbReference type="EMBL" id="OGZ46955.1"/>
    </source>
</evidence>
<evidence type="ECO:0000256" key="2">
    <source>
        <dbReference type="ARBA" id="ARBA00022649"/>
    </source>
</evidence>
<organism evidence="9 10">
    <name type="scientific">Candidatus Ryanbacteria bacterium RIFCSPHIGHO2_02_FULL_45_13b</name>
    <dbReference type="NCBI Taxonomy" id="1802117"/>
    <lineage>
        <taxon>Bacteria</taxon>
        <taxon>Candidatus Ryaniibacteriota</taxon>
    </lineage>
</organism>
<dbReference type="Gene3D" id="3.40.50.1010">
    <property type="entry name" value="5'-nuclease"/>
    <property type="match status" value="1"/>
</dbReference>
<dbReference type="CDD" id="cd18738">
    <property type="entry name" value="PIN_VapC4-5_FitB-like"/>
    <property type="match status" value="1"/>
</dbReference>
<dbReference type="GO" id="GO:0046872">
    <property type="term" value="F:metal ion binding"/>
    <property type="evidence" value="ECO:0007669"/>
    <property type="project" value="UniProtKB-KW"/>
</dbReference>
<keyword evidence="3" id="KW-0540">Nuclease</keyword>
<feature type="domain" description="PIN" evidence="8">
    <location>
        <begin position="3"/>
        <end position="115"/>
    </location>
</feature>
<accession>A0A1G2G9M5</accession>
<comment type="caution">
    <text evidence="9">The sequence shown here is derived from an EMBL/GenBank/DDBJ whole genome shotgun (WGS) entry which is preliminary data.</text>
</comment>
<dbReference type="Pfam" id="PF01850">
    <property type="entry name" value="PIN"/>
    <property type="match status" value="1"/>
</dbReference>
<evidence type="ECO:0000256" key="1">
    <source>
        <dbReference type="ARBA" id="ARBA00001946"/>
    </source>
</evidence>
<proteinExistence type="inferred from homology"/>
<evidence type="ECO:0000256" key="5">
    <source>
        <dbReference type="ARBA" id="ARBA00022801"/>
    </source>
</evidence>
<dbReference type="GO" id="GO:0016787">
    <property type="term" value="F:hydrolase activity"/>
    <property type="evidence" value="ECO:0007669"/>
    <property type="project" value="UniProtKB-KW"/>
</dbReference>
<dbReference type="EMBL" id="MHNN01000004">
    <property type="protein sequence ID" value="OGZ46955.1"/>
    <property type="molecule type" value="Genomic_DNA"/>
</dbReference>